<reference evidence="3" key="2">
    <citation type="journal article" date="2008" name="Nucleic Acids Res.">
        <title>The rice annotation project database (RAP-DB): 2008 update.</title>
        <authorList>
            <consortium name="The rice annotation project (RAP)"/>
        </authorList>
    </citation>
    <scope>GENOME REANNOTATION</scope>
    <source>
        <strain evidence="3">cv. Nipponbare</strain>
    </source>
</reference>
<dbReference type="AlphaFoldDB" id="C7IWT6"/>
<dbReference type="Proteomes" id="UP000000763">
    <property type="component" value="Chromosome 1"/>
</dbReference>
<proteinExistence type="predicted"/>
<name>C7IWT6_ORYSJ</name>
<evidence type="ECO:0000313" key="3">
    <source>
        <dbReference type="Proteomes" id="UP000000763"/>
    </source>
</evidence>
<reference evidence="2 3" key="1">
    <citation type="journal article" date="2005" name="Nature">
        <title>The map-based sequence of the rice genome.</title>
        <authorList>
            <consortium name="International rice genome sequencing project (IRGSP)"/>
            <person name="Matsumoto T."/>
            <person name="Wu J."/>
            <person name="Kanamori H."/>
            <person name="Katayose Y."/>
            <person name="Fujisawa M."/>
            <person name="Namiki N."/>
            <person name="Mizuno H."/>
            <person name="Yamamoto K."/>
            <person name="Antonio B.A."/>
            <person name="Baba T."/>
            <person name="Sakata K."/>
            <person name="Nagamura Y."/>
            <person name="Aoki H."/>
            <person name="Arikawa K."/>
            <person name="Arita K."/>
            <person name="Bito T."/>
            <person name="Chiden Y."/>
            <person name="Fujitsuka N."/>
            <person name="Fukunaka R."/>
            <person name="Hamada M."/>
            <person name="Harada C."/>
            <person name="Hayashi A."/>
            <person name="Hijishita S."/>
            <person name="Honda M."/>
            <person name="Hosokawa S."/>
            <person name="Ichikawa Y."/>
            <person name="Idonuma A."/>
            <person name="Iijima M."/>
            <person name="Ikeda M."/>
            <person name="Ikeno M."/>
            <person name="Ito K."/>
            <person name="Ito S."/>
            <person name="Ito T."/>
            <person name="Ito Y."/>
            <person name="Ito Y."/>
            <person name="Iwabuchi A."/>
            <person name="Kamiya K."/>
            <person name="Karasawa W."/>
            <person name="Kurita K."/>
            <person name="Katagiri S."/>
            <person name="Kikuta A."/>
            <person name="Kobayashi H."/>
            <person name="Kobayashi N."/>
            <person name="Machita K."/>
            <person name="Maehara T."/>
            <person name="Masukawa M."/>
            <person name="Mizubayashi T."/>
            <person name="Mukai Y."/>
            <person name="Nagasaki H."/>
            <person name="Nagata Y."/>
            <person name="Naito S."/>
            <person name="Nakashima M."/>
            <person name="Nakama Y."/>
            <person name="Nakamichi Y."/>
            <person name="Nakamura M."/>
            <person name="Meguro A."/>
            <person name="Negishi M."/>
            <person name="Ohta I."/>
            <person name="Ohta T."/>
            <person name="Okamoto M."/>
            <person name="Ono N."/>
            <person name="Saji S."/>
            <person name="Sakaguchi M."/>
            <person name="Sakai K."/>
            <person name="Shibata M."/>
            <person name="Shimokawa T."/>
            <person name="Song J."/>
            <person name="Takazaki Y."/>
            <person name="Terasawa K."/>
            <person name="Tsugane M."/>
            <person name="Tsuji K."/>
            <person name="Ueda S."/>
            <person name="Waki K."/>
            <person name="Yamagata H."/>
            <person name="Yamamoto M."/>
            <person name="Yamamoto S."/>
            <person name="Yamane H."/>
            <person name="Yoshiki S."/>
            <person name="Yoshihara R."/>
            <person name="Yukawa K."/>
            <person name="Zhong H."/>
            <person name="Yano M."/>
            <person name="Yuan Q."/>
            <person name="Ouyang S."/>
            <person name="Liu J."/>
            <person name="Jones K.M."/>
            <person name="Gansberger K."/>
            <person name="Moffat K."/>
            <person name="Hill J."/>
            <person name="Bera J."/>
            <person name="Fadrosh D."/>
            <person name="Jin S."/>
            <person name="Johri S."/>
            <person name="Kim M."/>
            <person name="Overton L."/>
            <person name="Reardon M."/>
            <person name="Tsitrin T."/>
            <person name="Vuong H."/>
            <person name="Weaver B."/>
            <person name="Ciecko A."/>
            <person name="Tallon L."/>
            <person name="Jackson J."/>
            <person name="Pai G."/>
            <person name="Aken S.V."/>
            <person name="Utterback T."/>
            <person name="Reidmuller S."/>
            <person name="Feldblyum T."/>
            <person name="Hsiao J."/>
            <person name="Zismann V."/>
            <person name="Iobst S."/>
            <person name="de Vazeille A.R."/>
            <person name="Buell C.R."/>
            <person name="Ying K."/>
            <person name="Li Y."/>
            <person name="Lu T."/>
            <person name="Huang Y."/>
            <person name="Zhao Q."/>
            <person name="Feng Q."/>
            <person name="Zhang L."/>
            <person name="Zhu J."/>
            <person name="Weng Q."/>
            <person name="Mu J."/>
            <person name="Lu Y."/>
            <person name="Fan D."/>
            <person name="Liu Y."/>
            <person name="Guan J."/>
            <person name="Zhang Y."/>
            <person name="Yu S."/>
            <person name="Liu X."/>
            <person name="Zhang Y."/>
            <person name="Hong G."/>
            <person name="Han B."/>
            <person name="Choisne N."/>
            <person name="Demange N."/>
            <person name="Orjeda G."/>
            <person name="Samain S."/>
            <person name="Cattolico L."/>
            <person name="Pelletier E."/>
            <person name="Couloux A."/>
            <person name="Segurens B."/>
            <person name="Wincker P."/>
            <person name="D'Hont A."/>
            <person name="Scarpelli C."/>
            <person name="Weissenbach J."/>
            <person name="Salanoubat M."/>
            <person name="Quetier F."/>
            <person name="Yu Y."/>
            <person name="Kim H.R."/>
            <person name="Rambo T."/>
            <person name="Currie J."/>
            <person name="Collura K."/>
            <person name="Luo M."/>
            <person name="Yang T."/>
            <person name="Ammiraju J.S.S."/>
            <person name="Engler F."/>
            <person name="Soderlund C."/>
            <person name="Wing R.A."/>
            <person name="Palmer L.E."/>
            <person name="de la Bastide M."/>
            <person name="Spiegel L."/>
            <person name="Nascimento L."/>
            <person name="Zutavern T."/>
            <person name="O'Shaughnessy A."/>
            <person name="Dike S."/>
            <person name="Dedhia N."/>
            <person name="Preston R."/>
            <person name="Balija V."/>
            <person name="McCombie W.R."/>
            <person name="Chow T."/>
            <person name="Chen H."/>
            <person name="Chung M."/>
            <person name="Chen C."/>
            <person name="Shaw J."/>
            <person name="Wu H."/>
            <person name="Hsiao K."/>
            <person name="Chao Y."/>
            <person name="Chu M."/>
            <person name="Cheng C."/>
            <person name="Hour A."/>
            <person name="Lee P."/>
            <person name="Lin S."/>
            <person name="Lin Y."/>
            <person name="Liou J."/>
            <person name="Liu S."/>
            <person name="Hsing Y."/>
            <person name="Raghuvanshi S."/>
            <person name="Mohanty A."/>
            <person name="Bharti A.K."/>
            <person name="Gaur A."/>
            <person name="Gupta V."/>
            <person name="Kumar D."/>
            <person name="Ravi V."/>
            <person name="Vij S."/>
            <person name="Kapur A."/>
            <person name="Khurana P."/>
            <person name="Khurana P."/>
            <person name="Khurana J.P."/>
            <person name="Tyagi A.K."/>
            <person name="Gaikwad K."/>
            <person name="Singh A."/>
            <person name="Dalal V."/>
            <person name="Srivastava S."/>
            <person name="Dixit A."/>
            <person name="Pal A.K."/>
            <person name="Ghazi I.A."/>
            <person name="Yadav M."/>
            <person name="Pandit A."/>
            <person name="Bhargava A."/>
            <person name="Sureshbabu K."/>
            <person name="Batra K."/>
            <person name="Sharma T.R."/>
            <person name="Mohapatra T."/>
            <person name="Singh N.K."/>
            <person name="Messing J."/>
            <person name="Nelson A.B."/>
            <person name="Fuks G."/>
            <person name="Kavchok S."/>
            <person name="Keizer G."/>
            <person name="Linton E."/>
            <person name="Llaca V."/>
            <person name="Song R."/>
            <person name="Tanyolac B."/>
            <person name="Young S."/>
            <person name="Ho-Il K."/>
            <person name="Hahn J.H."/>
            <person name="Sangsakoo G."/>
            <person name="Vanavichit A."/>
            <person name="de Mattos Luiz.A.T."/>
            <person name="Zimmer P.D."/>
            <person name="Malone G."/>
            <person name="Dellagostin O."/>
            <person name="de Oliveira A.C."/>
            <person name="Bevan M."/>
            <person name="Bancroft I."/>
            <person name="Minx P."/>
            <person name="Cordum H."/>
            <person name="Wilson R."/>
            <person name="Cheng Z."/>
            <person name="Jin W."/>
            <person name="Jiang J."/>
            <person name="Leong S.A."/>
            <person name="Iwama H."/>
            <person name="Gojobori T."/>
            <person name="Itoh T."/>
            <person name="Niimura Y."/>
            <person name="Fujii Y."/>
            <person name="Habara T."/>
            <person name="Sakai H."/>
            <person name="Sato Y."/>
            <person name="Wilson G."/>
            <person name="Kumar K."/>
            <person name="McCouch S."/>
            <person name="Juretic N."/>
            <person name="Hoen D."/>
            <person name="Wright S."/>
            <person name="Bruskiewich R."/>
            <person name="Bureau T."/>
            <person name="Miyao A."/>
            <person name="Hirochika H."/>
            <person name="Nishikawa T."/>
            <person name="Kadowaki K."/>
            <person name="Sugiura M."/>
            <person name="Burr B."/>
            <person name="Sasaki T."/>
        </authorList>
    </citation>
    <scope>NUCLEOTIDE SEQUENCE [LARGE SCALE GENOMIC DNA]</scope>
    <source>
        <strain evidence="3">cv. Nipponbare</strain>
    </source>
</reference>
<feature type="compositionally biased region" description="Basic residues" evidence="1">
    <location>
        <begin position="67"/>
        <end position="76"/>
    </location>
</feature>
<protein>
    <submittedName>
        <fullName evidence="2">Os01g0256800 protein</fullName>
    </submittedName>
</protein>
<dbReference type="KEGG" id="dosa:Os01g0256800"/>
<feature type="compositionally biased region" description="Basic and acidic residues" evidence="1">
    <location>
        <begin position="55"/>
        <end position="66"/>
    </location>
</feature>
<feature type="region of interest" description="Disordered" evidence="1">
    <location>
        <begin position="1"/>
        <end position="97"/>
    </location>
</feature>
<evidence type="ECO:0000256" key="1">
    <source>
        <dbReference type="SAM" id="MobiDB-lite"/>
    </source>
</evidence>
<accession>C7IWT6</accession>
<gene>
    <name evidence="2" type="ordered locus">Os01g0256800</name>
</gene>
<sequence length="154" mass="16381">RRGGGGGGQKLAGEGIRIRICRRRWGRRPEHGGGGGEAGGGGGGAGAARRGGAPGEDRGEGEGEPRHSHRGGHRMRKEFYGSTVPPGRKHGTHSMHAAKEVCSSSHCSNDCRISQLSGRRRGRISHRTLECVQSQFKKVKNCFQNSWCCIGANA</sequence>
<dbReference type="EMBL" id="AP008207">
    <property type="protein sequence ID" value="BAH90994.1"/>
    <property type="molecule type" value="Genomic_DNA"/>
</dbReference>
<feature type="compositionally biased region" description="Gly residues" evidence="1">
    <location>
        <begin position="1"/>
        <end position="10"/>
    </location>
</feature>
<feature type="compositionally biased region" description="Gly residues" evidence="1">
    <location>
        <begin position="32"/>
        <end position="46"/>
    </location>
</feature>
<organism evidence="2 3">
    <name type="scientific">Oryza sativa subsp. japonica</name>
    <name type="common">Rice</name>
    <dbReference type="NCBI Taxonomy" id="39947"/>
    <lineage>
        <taxon>Eukaryota</taxon>
        <taxon>Viridiplantae</taxon>
        <taxon>Streptophyta</taxon>
        <taxon>Embryophyta</taxon>
        <taxon>Tracheophyta</taxon>
        <taxon>Spermatophyta</taxon>
        <taxon>Magnoliopsida</taxon>
        <taxon>Liliopsida</taxon>
        <taxon>Poales</taxon>
        <taxon>Poaceae</taxon>
        <taxon>BOP clade</taxon>
        <taxon>Oryzoideae</taxon>
        <taxon>Oryzeae</taxon>
        <taxon>Oryzinae</taxon>
        <taxon>Oryza</taxon>
        <taxon>Oryza sativa</taxon>
    </lineage>
</organism>
<feature type="non-terminal residue" evidence="2">
    <location>
        <position position="1"/>
    </location>
</feature>
<evidence type="ECO:0000313" key="2">
    <source>
        <dbReference type="EMBL" id="BAH90994.1"/>
    </source>
</evidence>